<dbReference type="AlphaFoldDB" id="A0A0H0YLW6"/>
<reference evidence="1" key="3">
    <citation type="submission" date="2019-11" db="EMBL/GenBank/DDBJ databases">
        <authorList>
            <consortium name="PulseNet: The National Subtyping Network for Foodborne Disease Surveillance"/>
            <person name="Tarr C.L."/>
            <person name="Trees E."/>
            <person name="Katz L.S."/>
            <person name="Carleton-Romer H.A."/>
            <person name="Stroika S."/>
            <person name="Kucerova Z."/>
            <person name="Roache K.F."/>
            <person name="Sabol A.L."/>
            <person name="Besser J."/>
            <person name="Gerner-Smidt P."/>
        </authorList>
    </citation>
    <scope>NUCLEOTIDE SEQUENCE</scope>
    <source>
        <strain evidence="1">PNUSAV001129</strain>
    </source>
</reference>
<dbReference type="Proteomes" id="UP000532247">
    <property type="component" value="Unassembled WGS sequence"/>
</dbReference>
<evidence type="ECO:0000313" key="3">
    <source>
        <dbReference type="EMBL" id="PNP19564.1"/>
    </source>
</evidence>
<name>A0A0H0YLW6_VIBAL</name>
<dbReference type="Proteomes" id="UP000714625">
    <property type="component" value="Unassembled WGS sequence"/>
</dbReference>
<accession>A0A0H0YLW6</accession>
<evidence type="ECO:0000313" key="2">
    <source>
        <dbReference type="EMBL" id="NOI10943.1"/>
    </source>
</evidence>
<organism evidence="2 5">
    <name type="scientific">Vibrio alginolyticus</name>
    <dbReference type="NCBI Taxonomy" id="663"/>
    <lineage>
        <taxon>Bacteria</taxon>
        <taxon>Pseudomonadati</taxon>
        <taxon>Pseudomonadota</taxon>
        <taxon>Gammaproteobacteria</taxon>
        <taxon>Vibrionales</taxon>
        <taxon>Vibrionaceae</taxon>
        <taxon>Vibrio</taxon>
    </lineage>
</organism>
<dbReference type="Proteomes" id="UP000054316">
    <property type="component" value="Unassembled WGS sequence"/>
</dbReference>
<evidence type="ECO:0000313" key="4">
    <source>
        <dbReference type="Proteomes" id="UP000054316"/>
    </source>
</evidence>
<dbReference type="EMBL" id="AAXMUW010000038">
    <property type="protein sequence ID" value="EGQ9136853.1"/>
    <property type="molecule type" value="Genomic_DNA"/>
</dbReference>
<proteinExistence type="predicted"/>
<reference evidence="2 5" key="2">
    <citation type="submission" date="2019-09" db="EMBL/GenBank/DDBJ databases">
        <title>Draft genome sequencing and comparative genomics of hatchery-associated Vibrios.</title>
        <authorList>
            <person name="Kehlet-Delgado H."/>
            <person name="Mueller R.S."/>
        </authorList>
    </citation>
    <scope>NUCLEOTIDE SEQUENCE [LARGE SCALE GENOMIC DNA]</scope>
    <source>
        <strain evidence="2 5">081416A</strain>
    </source>
</reference>
<sequence length="43" mass="4680">MGLSVIFVITACAFASELANRLIAFNETSAQPTTENFVTEQML</sequence>
<dbReference type="STRING" id="663.BAU10_17940"/>
<evidence type="ECO:0000313" key="1">
    <source>
        <dbReference type="EMBL" id="EGQ9136853.1"/>
    </source>
</evidence>
<dbReference type="EMBL" id="LOSN02000002">
    <property type="protein sequence ID" value="PNP19564.1"/>
    <property type="molecule type" value="Genomic_DNA"/>
</dbReference>
<protein>
    <submittedName>
        <fullName evidence="2">Transaldolase</fullName>
    </submittedName>
</protein>
<evidence type="ECO:0000313" key="5">
    <source>
        <dbReference type="Proteomes" id="UP000532247"/>
    </source>
</evidence>
<comment type="caution">
    <text evidence="2">The sequence shown here is derived from an EMBL/GenBank/DDBJ whole genome shotgun (WGS) entry which is preliminary data.</text>
</comment>
<keyword evidence="4" id="KW-1185">Reference proteome</keyword>
<gene>
    <name evidence="3" type="ORF">AL553_018020</name>
    <name evidence="2" type="ORF">F0254_19100</name>
    <name evidence="1" type="ORF">GHY86_17120</name>
</gene>
<dbReference type="EMBL" id="VTYF01000012">
    <property type="protein sequence ID" value="NOI10943.1"/>
    <property type="molecule type" value="Genomic_DNA"/>
</dbReference>
<reference evidence="3 4" key="1">
    <citation type="submission" date="2017-12" db="EMBL/GenBank/DDBJ databases">
        <title>FDA dAtabase for Regulatory Grade micrObial Sequences (FDA-ARGOS): Supporting development and validation of Infectious Disease Dx tests.</title>
        <authorList>
            <person name="Hoffmann M."/>
            <person name="Allard M."/>
            <person name="Evans P."/>
            <person name="Brown E."/>
            <person name="Tallon L.J."/>
            <person name="Sadzewicz L."/>
            <person name="Sengamalay N."/>
            <person name="Ott S."/>
            <person name="Godinez A."/>
            <person name="Nagaraj S."/>
            <person name="Vavikolanu K."/>
            <person name="Aluvathingal J."/>
            <person name="Nadendla S."/>
            <person name="Hobson J."/>
            <person name="Sichtig H."/>
        </authorList>
    </citation>
    <scope>NUCLEOTIDE SEQUENCE [LARGE SCALE GENOMIC DNA]</scope>
    <source>
        <strain evidence="4">ATCC 17749</strain>
        <strain evidence="3">FDAARGOS_97</strain>
    </source>
</reference>